<keyword evidence="3" id="KW-1185">Reference proteome</keyword>
<feature type="signal peptide" evidence="1">
    <location>
        <begin position="1"/>
        <end position="22"/>
    </location>
</feature>
<evidence type="ECO:0000313" key="2">
    <source>
        <dbReference type="EMBL" id="TLG98997.1"/>
    </source>
</evidence>
<reference evidence="2 3" key="1">
    <citation type="journal article" date="2008" name="Int. J. Syst. Evol. Microbiol.">
        <title>Bizionia argentinensis sp. nov., isolated from surface marine water in Antarctica.</title>
        <authorList>
            <person name="Bercovich A."/>
            <person name="Vazquez S.C."/>
            <person name="Yankilevich P."/>
            <person name="Coria S.H."/>
            <person name="Foti M."/>
            <person name="Hernandez E."/>
            <person name="Vidal A."/>
            <person name="Ruberto L."/>
            <person name="Melo C."/>
            <person name="Marenssi S."/>
            <person name="Criscuolo M."/>
            <person name="Memoli M."/>
            <person name="Arguelles M."/>
            <person name="Mac Cormack W.P."/>
        </authorList>
    </citation>
    <scope>NUCLEOTIDE SEQUENCE [LARGE SCALE GENOMIC DNA]</scope>
    <source>
        <strain evidence="2 3">JUB59</strain>
    </source>
</reference>
<dbReference type="PROSITE" id="PS51257">
    <property type="entry name" value="PROKAR_LIPOPROTEIN"/>
    <property type="match status" value="1"/>
</dbReference>
<protein>
    <recommendedName>
        <fullName evidence="4">Lipoprotein</fullName>
    </recommendedName>
</protein>
<dbReference type="OrthoDB" id="1123393at2"/>
<evidence type="ECO:0000256" key="1">
    <source>
        <dbReference type="SAM" id="SignalP"/>
    </source>
</evidence>
<dbReference type="RefSeq" id="WP_040288882.1">
    <property type="nucleotide sequence ID" value="NZ_AFXZ01000067.1"/>
</dbReference>
<evidence type="ECO:0000313" key="3">
    <source>
        <dbReference type="Proteomes" id="UP000003730"/>
    </source>
</evidence>
<organism evidence="2 3">
    <name type="scientific">Bizionia argentinensis JUB59</name>
    <dbReference type="NCBI Taxonomy" id="1046627"/>
    <lineage>
        <taxon>Bacteria</taxon>
        <taxon>Pseudomonadati</taxon>
        <taxon>Bacteroidota</taxon>
        <taxon>Flavobacteriia</taxon>
        <taxon>Flavobacteriales</taxon>
        <taxon>Flavobacteriaceae</taxon>
        <taxon>Bizionia</taxon>
    </lineage>
</organism>
<sequence>MKNSKTNIFVLLVCFGMVLSCANVKTNKYSTKYNKLSCKNLIQGKLVNFTGLDGCGWMIELTNGMKLDPININNFNIPMLEGKSVQFYYTEIKNRVGICMAGKIVEITCMKETLKK</sequence>
<dbReference type="EMBL" id="AFXZ01000067">
    <property type="protein sequence ID" value="TLG98997.1"/>
    <property type="molecule type" value="Genomic_DNA"/>
</dbReference>
<evidence type="ECO:0008006" key="4">
    <source>
        <dbReference type="Google" id="ProtNLM"/>
    </source>
</evidence>
<dbReference type="AlphaFoldDB" id="A0A4U8UGF3"/>
<name>A0A4U8UGF3_9FLAO</name>
<proteinExistence type="predicted"/>
<dbReference type="STRING" id="1046627.BZARG_392"/>
<feature type="chain" id="PRO_5020322617" description="Lipoprotein" evidence="1">
    <location>
        <begin position="23"/>
        <end position="116"/>
    </location>
</feature>
<accession>A0A4U8UGF3</accession>
<keyword evidence="1" id="KW-0732">Signal</keyword>
<gene>
    <name evidence="2" type="ORF">BZARG_03650</name>
</gene>
<comment type="caution">
    <text evidence="2">The sequence shown here is derived from an EMBL/GenBank/DDBJ whole genome shotgun (WGS) entry which is preliminary data.</text>
</comment>
<dbReference type="Proteomes" id="UP000003730">
    <property type="component" value="Unassembled WGS sequence"/>
</dbReference>